<dbReference type="InterPro" id="IPR001387">
    <property type="entry name" value="Cro/C1-type_HTH"/>
</dbReference>
<dbReference type="GO" id="GO:0005829">
    <property type="term" value="C:cytosol"/>
    <property type="evidence" value="ECO:0007669"/>
    <property type="project" value="TreeGrafter"/>
</dbReference>
<dbReference type="CDD" id="cd00093">
    <property type="entry name" value="HTH_XRE"/>
    <property type="match status" value="1"/>
</dbReference>
<dbReference type="Proteomes" id="UP000267250">
    <property type="component" value="Chromosome"/>
</dbReference>
<evidence type="ECO:0000259" key="2">
    <source>
        <dbReference type="PROSITE" id="PS50943"/>
    </source>
</evidence>
<reference evidence="3 4" key="1">
    <citation type="submission" date="2016-07" db="EMBL/GenBank/DDBJ databases">
        <title>Genome and transcriptome analysis of iron-reducing fermentative bacteria Anoxybacter fermentans.</title>
        <authorList>
            <person name="Zeng X."/>
            <person name="Shao Z."/>
        </authorList>
    </citation>
    <scope>NUCLEOTIDE SEQUENCE [LARGE SCALE GENOMIC DNA]</scope>
    <source>
        <strain evidence="3 4">DY22613</strain>
    </source>
</reference>
<evidence type="ECO:0000256" key="1">
    <source>
        <dbReference type="ARBA" id="ARBA00023125"/>
    </source>
</evidence>
<dbReference type="InterPro" id="IPR050807">
    <property type="entry name" value="TransReg_Diox_bact_type"/>
</dbReference>
<name>A0A3Q9HRC9_9FIRM</name>
<dbReference type="RefSeq" id="WP_127017167.1">
    <property type="nucleotide sequence ID" value="NZ_CP016379.1"/>
</dbReference>
<dbReference type="GO" id="GO:0003700">
    <property type="term" value="F:DNA-binding transcription factor activity"/>
    <property type="evidence" value="ECO:0007669"/>
    <property type="project" value="TreeGrafter"/>
</dbReference>
<organism evidence="3 4">
    <name type="scientific">Anoxybacter fermentans</name>
    <dbReference type="NCBI Taxonomy" id="1323375"/>
    <lineage>
        <taxon>Bacteria</taxon>
        <taxon>Bacillati</taxon>
        <taxon>Bacillota</taxon>
        <taxon>Clostridia</taxon>
        <taxon>Halanaerobiales</taxon>
        <taxon>Anoxybacter</taxon>
    </lineage>
</organism>
<dbReference type="OrthoDB" id="48775at2"/>
<dbReference type="EMBL" id="CP016379">
    <property type="protein sequence ID" value="AZR73821.1"/>
    <property type="molecule type" value="Genomic_DNA"/>
</dbReference>
<keyword evidence="1" id="KW-0238">DNA-binding</keyword>
<dbReference type="AlphaFoldDB" id="A0A3Q9HRC9"/>
<dbReference type="PANTHER" id="PTHR46797">
    <property type="entry name" value="HTH-TYPE TRANSCRIPTIONAL REGULATOR"/>
    <property type="match status" value="1"/>
</dbReference>
<protein>
    <recommendedName>
        <fullName evidence="2">HTH cro/C1-type domain-containing protein</fullName>
    </recommendedName>
</protein>
<dbReference type="SUPFAM" id="SSF47413">
    <property type="entry name" value="lambda repressor-like DNA-binding domains"/>
    <property type="match status" value="2"/>
</dbReference>
<dbReference type="Gene3D" id="1.10.260.40">
    <property type="entry name" value="lambda repressor-like DNA-binding domains"/>
    <property type="match status" value="1"/>
</dbReference>
<evidence type="ECO:0000313" key="4">
    <source>
        <dbReference type="Proteomes" id="UP000267250"/>
    </source>
</evidence>
<dbReference type="Pfam" id="PF01381">
    <property type="entry name" value="HTH_3"/>
    <property type="match status" value="1"/>
</dbReference>
<dbReference type="PROSITE" id="PS50943">
    <property type="entry name" value="HTH_CROC1"/>
    <property type="match status" value="1"/>
</dbReference>
<proteinExistence type="predicted"/>
<dbReference type="KEGG" id="aft:BBF96_10740"/>
<dbReference type="GO" id="GO:0003677">
    <property type="term" value="F:DNA binding"/>
    <property type="evidence" value="ECO:0007669"/>
    <property type="project" value="UniProtKB-KW"/>
</dbReference>
<dbReference type="InterPro" id="IPR010982">
    <property type="entry name" value="Lambda_DNA-bd_dom_sf"/>
</dbReference>
<evidence type="ECO:0000313" key="3">
    <source>
        <dbReference type="EMBL" id="AZR73821.1"/>
    </source>
</evidence>
<dbReference type="SMART" id="SM00530">
    <property type="entry name" value="HTH_XRE"/>
    <property type="match status" value="2"/>
</dbReference>
<sequence>MPNLNLLSNRLSELRSERGLTYEQVGEAIGKSPSTINLIERNLRNPSMETLMNLAEFYQVPLEYLLEEGTESVFTNIANILRKGIEERNLTVIQFSMETGVNYFHLAETLQGNYKLTPQELKQILNKLNLTLADIHPKIEKYKRYVIKYLQALLLDDNSIEIIMEYIDEKLK</sequence>
<keyword evidence="4" id="KW-1185">Reference proteome</keyword>
<gene>
    <name evidence="3" type="ORF">BBF96_10740</name>
</gene>
<accession>A0A3Q9HRC9</accession>
<dbReference type="PANTHER" id="PTHR46797:SF1">
    <property type="entry name" value="METHYLPHOSPHONATE SYNTHASE"/>
    <property type="match status" value="1"/>
</dbReference>
<feature type="domain" description="HTH cro/C1-type" evidence="2">
    <location>
        <begin position="11"/>
        <end position="65"/>
    </location>
</feature>